<evidence type="ECO:0008006" key="5">
    <source>
        <dbReference type="Google" id="ProtNLM"/>
    </source>
</evidence>
<dbReference type="SUPFAM" id="SSF48150">
    <property type="entry name" value="DNA-glycosylase"/>
    <property type="match status" value="1"/>
</dbReference>
<protein>
    <recommendedName>
        <fullName evidence="5">DNA-3-methyladenine glycosylase I</fullName>
    </recommendedName>
</protein>
<keyword evidence="1" id="KW-0862">Zinc</keyword>
<evidence type="ECO:0000313" key="3">
    <source>
        <dbReference type="EMBL" id="KAK9101831.1"/>
    </source>
</evidence>
<dbReference type="PANTHER" id="PTHR31116">
    <property type="entry name" value="OS04G0501200 PROTEIN"/>
    <property type="match status" value="1"/>
</dbReference>
<proteinExistence type="predicted"/>
<dbReference type="Proteomes" id="UP001417504">
    <property type="component" value="Unassembled WGS sequence"/>
</dbReference>
<dbReference type="GO" id="GO:0006284">
    <property type="term" value="P:base-excision repair"/>
    <property type="evidence" value="ECO:0007669"/>
    <property type="project" value="InterPro"/>
</dbReference>
<feature type="binding site" evidence="1">
    <location>
        <position position="399"/>
    </location>
    <ligand>
        <name>Zn(2+)</name>
        <dbReference type="ChEBI" id="CHEBI:29105"/>
    </ligand>
</feature>
<evidence type="ECO:0000313" key="4">
    <source>
        <dbReference type="Proteomes" id="UP001417504"/>
    </source>
</evidence>
<dbReference type="InterPro" id="IPR011257">
    <property type="entry name" value="DNA_glycosylase"/>
</dbReference>
<feature type="compositionally biased region" description="Basic and acidic residues" evidence="2">
    <location>
        <begin position="47"/>
        <end position="62"/>
    </location>
</feature>
<accession>A0AAP0EZC9</accession>
<name>A0AAP0EZC9_9MAGN</name>
<sequence length="450" mass="49557">MSGGAPRVRSMNVADSEARPVLGPAGNNKARSAVAAPRKPASKPLRSKAEKAPPPQVEEKKSVSSPPIQSILVPSVLRKQDQLLLQSNLSLNASCSSDASSDSLRSGSSSAGKGSRSSSVGRRRKPCISKSEKAATESLVPANDNLQEKKRCAWVTANTGAFYALLIPIASRLFKPLGYALADCTVGISSRKTFEILKAAACLFRLQLQAFERWRGLRIELSAQWFTETYTILEPCYAAFHDEEWGVPVHDDKKLFEFLVLSGALAEHTWPAILIKRHIFREVFANFDHVAVSKLNEKKLVAAGGTASSLLSEQKLRAIVDNARQISKIVDEFGSFDKYIWSFVNKKPIVSKFRYPRQVPAKTAKAEFISKDLLRRGFRSVTPTIIYSFMQVAGMTNDHLVGCFRFQECIGASEKSQEDTSKTSIEEKKAEDMIDLVLARAIDELGISSE</sequence>
<dbReference type="Pfam" id="PF03352">
    <property type="entry name" value="Adenine_glyco"/>
    <property type="match status" value="1"/>
</dbReference>
<dbReference type="EMBL" id="JBBNAE010000008">
    <property type="protein sequence ID" value="KAK9101831.1"/>
    <property type="molecule type" value="Genomic_DNA"/>
</dbReference>
<feature type="region of interest" description="Disordered" evidence="2">
    <location>
        <begin position="95"/>
        <end position="133"/>
    </location>
</feature>
<dbReference type="InterPro" id="IPR005019">
    <property type="entry name" value="Adenine_glyco"/>
</dbReference>
<feature type="compositionally biased region" description="Low complexity" evidence="2">
    <location>
        <begin position="95"/>
        <end position="119"/>
    </location>
</feature>
<keyword evidence="4" id="KW-1185">Reference proteome</keyword>
<feature type="binding site" evidence="1">
    <location>
        <position position="241"/>
    </location>
    <ligand>
        <name>Zn(2+)</name>
        <dbReference type="ChEBI" id="CHEBI:29105"/>
    </ligand>
</feature>
<reference evidence="3 4" key="1">
    <citation type="submission" date="2024-01" db="EMBL/GenBank/DDBJ databases">
        <title>Genome assemblies of Stephania.</title>
        <authorList>
            <person name="Yang L."/>
        </authorList>
    </citation>
    <scope>NUCLEOTIDE SEQUENCE [LARGE SCALE GENOMIC DNA]</scope>
    <source>
        <strain evidence="3">QJT</strain>
        <tissue evidence="3">Leaf</tissue>
    </source>
</reference>
<keyword evidence="1" id="KW-0479">Metal-binding</keyword>
<gene>
    <name evidence="3" type="ORF">Sjap_019085</name>
</gene>
<evidence type="ECO:0000256" key="1">
    <source>
        <dbReference type="PIRSR" id="PIRSR605019-1"/>
    </source>
</evidence>
<dbReference type="AlphaFoldDB" id="A0AAP0EZC9"/>
<feature type="region of interest" description="Disordered" evidence="2">
    <location>
        <begin position="1"/>
        <end position="66"/>
    </location>
</feature>
<comment type="caution">
    <text evidence="3">The sequence shown here is derived from an EMBL/GenBank/DDBJ whole genome shotgun (WGS) entry which is preliminary data.</text>
</comment>
<dbReference type="PANTHER" id="PTHR31116:SF5">
    <property type="entry name" value="OS06G0649800 PROTEIN"/>
    <property type="match status" value="1"/>
</dbReference>
<evidence type="ECO:0000256" key="2">
    <source>
        <dbReference type="SAM" id="MobiDB-lite"/>
    </source>
</evidence>
<dbReference type="Gene3D" id="1.10.340.30">
    <property type="entry name" value="Hypothetical protein, domain 2"/>
    <property type="match status" value="1"/>
</dbReference>
<dbReference type="GO" id="GO:0008725">
    <property type="term" value="F:DNA-3-methyladenine glycosylase activity"/>
    <property type="evidence" value="ECO:0007669"/>
    <property type="project" value="InterPro"/>
</dbReference>
<organism evidence="3 4">
    <name type="scientific">Stephania japonica</name>
    <dbReference type="NCBI Taxonomy" id="461633"/>
    <lineage>
        <taxon>Eukaryota</taxon>
        <taxon>Viridiplantae</taxon>
        <taxon>Streptophyta</taxon>
        <taxon>Embryophyta</taxon>
        <taxon>Tracheophyta</taxon>
        <taxon>Spermatophyta</taxon>
        <taxon>Magnoliopsida</taxon>
        <taxon>Ranunculales</taxon>
        <taxon>Menispermaceae</taxon>
        <taxon>Menispermoideae</taxon>
        <taxon>Cissampelideae</taxon>
        <taxon>Stephania</taxon>
    </lineage>
</organism>
<dbReference type="GO" id="GO:0046872">
    <property type="term" value="F:metal ion binding"/>
    <property type="evidence" value="ECO:0007669"/>
    <property type="project" value="UniProtKB-KW"/>
</dbReference>
<feature type="binding site" evidence="1">
    <location>
        <position position="403"/>
    </location>
    <ligand>
        <name>Zn(2+)</name>
        <dbReference type="ChEBI" id="CHEBI:29105"/>
    </ligand>
</feature>